<dbReference type="PROSITE" id="PS51257">
    <property type="entry name" value="PROKAR_LIPOPROTEIN"/>
    <property type="match status" value="1"/>
</dbReference>
<reference evidence="4 5" key="1">
    <citation type="submission" date="2021-05" db="EMBL/GenBank/DDBJ databases">
        <title>Novel species in genus Cellulomonas.</title>
        <authorList>
            <person name="Zhang G."/>
        </authorList>
    </citation>
    <scope>NUCLEOTIDE SEQUENCE [LARGE SCALE GENOMIC DNA]</scope>
    <source>
        <strain evidence="5">zg-ZUI157</strain>
    </source>
</reference>
<name>A0ABX8GJX0_9CELL</name>
<dbReference type="InterPro" id="IPR022156">
    <property type="entry name" value="Uncharacterised_YfbK_N"/>
</dbReference>
<feature type="domain" description="VWFA" evidence="3">
    <location>
        <begin position="157"/>
        <end position="335"/>
    </location>
</feature>
<feature type="chain" id="PRO_5046327247" evidence="2">
    <location>
        <begin position="27"/>
        <end position="497"/>
    </location>
</feature>
<keyword evidence="2" id="KW-0732">Signal</keyword>
<feature type="signal peptide" evidence="2">
    <location>
        <begin position="1"/>
        <end position="26"/>
    </location>
</feature>
<evidence type="ECO:0000256" key="1">
    <source>
        <dbReference type="SAM" id="MobiDB-lite"/>
    </source>
</evidence>
<dbReference type="InterPro" id="IPR036465">
    <property type="entry name" value="vWFA_dom_sf"/>
</dbReference>
<organism evidence="4 5">
    <name type="scientific">Cellulomonas dongxiuzhuiae</name>
    <dbReference type="NCBI Taxonomy" id="2819979"/>
    <lineage>
        <taxon>Bacteria</taxon>
        <taxon>Bacillati</taxon>
        <taxon>Actinomycetota</taxon>
        <taxon>Actinomycetes</taxon>
        <taxon>Micrococcales</taxon>
        <taxon>Cellulomonadaceae</taxon>
        <taxon>Cellulomonas</taxon>
    </lineage>
</organism>
<sequence length="497" mass="51737">MRTNHGRVTRLAGAALVAAVALVGCSAGDGYSDATGAVEPGPEGWGMPAPDPVPTGSAATSGMTDPAHDALSTFALDIDTGSYTRFRDAVSQGASIDAREVRTEEFVNYFEQDYPAPRDGLGVSIDAVELPFRADHRLVRVGISSAPASSVSRDDVDLVLVVDCSGSMDEAGKMATTQAALRTLVSALRPTDRVAMVCYSDEAEVVLDPTPVSERQGVLAAVDALTPQASTNAAAGLALGYDVAMDMRTEGRMTRVVLISDGVANVGETDPDGILSRISTEARAGINLVSVGVGITTYDDHLLEQLADQGDGWHVYIDTAAEAERVFGTGLTGSLVVAARDAKAQVQFDPAQVAGYRLLGYENRAVADGDFRNDAVDGGEVFAGHATTALYEVALREGVSFEPFVTATVRYLDDAGEPVERSGSLDGSASATSPREASPRLRQDLVVALLTDHLVGGPWSTVVGAADLRAEAAALPAVLDGDRDVAQLVDLVDRATG</sequence>
<feature type="region of interest" description="Disordered" evidence="1">
    <location>
        <begin position="418"/>
        <end position="437"/>
    </location>
</feature>
<protein>
    <submittedName>
        <fullName evidence="4">von Willebrand factor type A domain-containing protein</fullName>
    </submittedName>
</protein>
<dbReference type="SUPFAM" id="SSF53300">
    <property type="entry name" value="vWA-like"/>
    <property type="match status" value="1"/>
</dbReference>
<evidence type="ECO:0000259" key="3">
    <source>
        <dbReference type="PROSITE" id="PS50234"/>
    </source>
</evidence>
<keyword evidence="5" id="KW-1185">Reference proteome</keyword>
<dbReference type="Pfam" id="PF00092">
    <property type="entry name" value="VWA"/>
    <property type="match status" value="1"/>
</dbReference>
<evidence type="ECO:0000313" key="4">
    <source>
        <dbReference type="EMBL" id="QWC16233.1"/>
    </source>
</evidence>
<dbReference type="InterPro" id="IPR051266">
    <property type="entry name" value="CLCR"/>
</dbReference>
<gene>
    <name evidence="4" type="ORF">KKR89_00685</name>
</gene>
<dbReference type="InterPro" id="IPR021908">
    <property type="entry name" value="YfbK_C"/>
</dbReference>
<feature type="region of interest" description="Disordered" evidence="1">
    <location>
        <begin position="34"/>
        <end position="64"/>
    </location>
</feature>
<dbReference type="EMBL" id="CP076023">
    <property type="protein sequence ID" value="QWC16233.1"/>
    <property type="molecule type" value="Genomic_DNA"/>
</dbReference>
<feature type="compositionally biased region" description="Polar residues" evidence="1">
    <location>
        <begin position="425"/>
        <end position="435"/>
    </location>
</feature>
<dbReference type="Gene3D" id="3.40.50.410">
    <property type="entry name" value="von Willebrand factor, type A domain"/>
    <property type="match status" value="1"/>
</dbReference>
<dbReference type="Pfam" id="PF12450">
    <property type="entry name" value="vWF_A"/>
    <property type="match status" value="1"/>
</dbReference>
<evidence type="ECO:0000256" key="2">
    <source>
        <dbReference type="SAM" id="SignalP"/>
    </source>
</evidence>
<proteinExistence type="predicted"/>
<accession>A0ABX8GJX0</accession>
<evidence type="ECO:0000313" key="5">
    <source>
        <dbReference type="Proteomes" id="UP000679335"/>
    </source>
</evidence>
<dbReference type="PANTHER" id="PTHR10579:SF43">
    <property type="entry name" value="ZINC FINGER (C3HC4-TYPE RING FINGER) FAMILY PROTEIN"/>
    <property type="match status" value="1"/>
</dbReference>
<dbReference type="Pfam" id="PF12034">
    <property type="entry name" value="YfbK_C"/>
    <property type="match status" value="1"/>
</dbReference>
<dbReference type="Proteomes" id="UP000679335">
    <property type="component" value="Chromosome"/>
</dbReference>
<dbReference type="PROSITE" id="PS50234">
    <property type="entry name" value="VWFA"/>
    <property type="match status" value="1"/>
</dbReference>
<dbReference type="InterPro" id="IPR002035">
    <property type="entry name" value="VWF_A"/>
</dbReference>
<dbReference type="SMART" id="SM00327">
    <property type="entry name" value="VWA"/>
    <property type="match status" value="1"/>
</dbReference>
<dbReference type="PANTHER" id="PTHR10579">
    <property type="entry name" value="CALCIUM-ACTIVATED CHLORIDE CHANNEL REGULATOR"/>
    <property type="match status" value="1"/>
</dbReference>
<dbReference type="RefSeq" id="WP_208196797.1">
    <property type="nucleotide sequence ID" value="NZ_CP076023.1"/>
</dbReference>